<evidence type="ECO:0000313" key="3">
    <source>
        <dbReference type="EMBL" id="CAD8162387.1"/>
    </source>
</evidence>
<evidence type="ECO:0000313" key="4">
    <source>
        <dbReference type="Proteomes" id="UP000683925"/>
    </source>
</evidence>
<name>A0A8S1UE31_PAROT</name>
<sequence>MNPYYSYYQNSQQNNYWQYYQYNQLPYWYQMNNQQQQILSYQVEYQSLPQQDLHNTYANNPHQVNDIQNYVDIQSLERMKTQNTIEQTNLKGDPDSKKKVKKQRGHWSNEEHYKFLQFVRLHHDLFKTTVHKKLNRVFKMMAEEIQTRNACQCRSHFSKFNPFIETTILRRKLCNDEQVYEKMFENKNKLDVNIYQIIQLFKIYKIRICHNFSPRCFEPQVRVNSKCQQSKALPDDFASQILNNDIVLVLSNYTNNEALKNLIQLYMQGVEFYKECEDRAHEYFEIKLKNIFTNPSILQPSEQAKQSTPPEKKKIEVPKINVVQPSYSFMNKPKTSKKPDNNLLSFSFQEPVVDKFFQCGSTINKNPNSQSFSKIIKNTESSHSGEEEEEENIHQKNIIEQEKEEKIKEIQNQVIEEQIIIQTEGRAKEIASQFKKQERRISQQIEAGMSAQESSIQKRKEMRKLRSQFSLHNINKTQSTPTMKQYGQHKTPQDDPNCIPEETNEIGSGKLSSNKKHIEVNQFQFNDECK</sequence>
<dbReference type="EMBL" id="CAJJDP010000041">
    <property type="protein sequence ID" value="CAD8162387.1"/>
    <property type="molecule type" value="Genomic_DNA"/>
</dbReference>
<evidence type="ECO:0000256" key="2">
    <source>
        <dbReference type="SAM" id="MobiDB-lite"/>
    </source>
</evidence>
<dbReference type="OrthoDB" id="306719at2759"/>
<dbReference type="AlphaFoldDB" id="A0A8S1UE31"/>
<dbReference type="Proteomes" id="UP000683925">
    <property type="component" value="Unassembled WGS sequence"/>
</dbReference>
<reference evidence="3" key="1">
    <citation type="submission" date="2021-01" db="EMBL/GenBank/DDBJ databases">
        <authorList>
            <consortium name="Genoscope - CEA"/>
            <person name="William W."/>
        </authorList>
    </citation>
    <scope>NUCLEOTIDE SEQUENCE</scope>
</reference>
<evidence type="ECO:0000256" key="1">
    <source>
        <dbReference type="ARBA" id="ARBA00023242"/>
    </source>
</evidence>
<organism evidence="3 4">
    <name type="scientific">Paramecium octaurelia</name>
    <dbReference type="NCBI Taxonomy" id="43137"/>
    <lineage>
        <taxon>Eukaryota</taxon>
        <taxon>Sar</taxon>
        <taxon>Alveolata</taxon>
        <taxon>Ciliophora</taxon>
        <taxon>Intramacronucleata</taxon>
        <taxon>Oligohymenophorea</taxon>
        <taxon>Peniculida</taxon>
        <taxon>Parameciidae</taxon>
        <taxon>Paramecium</taxon>
    </lineage>
</organism>
<protein>
    <recommendedName>
        <fullName evidence="5">Myb-like domain-containing protein</fullName>
    </recommendedName>
</protein>
<dbReference type="PANTHER" id="PTHR12802">
    <property type="entry name" value="SWI/SNF COMPLEX-RELATED"/>
    <property type="match status" value="1"/>
</dbReference>
<proteinExistence type="predicted"/>
<gene>
    <name evidence="3" type="ORF">POCTA_138.1.T0410238</name>
</gene>
<accession>A0A8S1UE31</accession>
<feature type="region of interest" description="Disordered" evidence="2">
    <location>
        <begin position="379"/>
        <end position="398"/>
    </location>
</feature>
<comment type="caution">
    <text evidence="3">The sequence shown here is derived from an EMBL/GenBank/DDBJ whole genome shotgun (WGS) entry which is preliminary data.</text>
</comment>
<feature type="region of interest" description="Disordered" evidence="2">
    <location>
        <begin position="474"/>
        <end position="516"/>
    </location>
</feature>
<evidence type="ECO:0008006" key="5">
    <source>
        <dbReference type="Google" id="ProtNLM"/>
    </source>
</evidence>
<dbReference type="PANTHER" id="PTHR12802:SF155">
    <property type="entry name" value="DEUBIQUITINASE MYSM1"/>
    <property type="match status" value="1"/>
</dbReference>
<keyword evidence="1" id="KW-0539">Nucleus</keyword>
<feature type="compositionally biased region" description="Polar residues" evidence="2">
    <location>
        <begin position="474"/>
        <end position="490"/>
    </location>
</feature>
<dbReference type="OMA" id="EFYKECE"/>
<keyword evidence="4" id="KW-1185">Reference proteome</keyword>